<organism evidence="1 2">
    <name type="scientific">Anabarilius grahami</name>
    <name type="common">Kanglang fish</name>
    <name type="synonym">Barilius grahami</name>
    <dbReference type="NCBI Taxonomy" id="495550"/>
    <lineage>
        <taxon>Eukaryota</taxon>
        <taxon>Metazoa</taxon>
        <taxon>Chordata</taxon>
        <taxon>Craniata</taxon>
        <taxon>Vertebrata</taxon>
        <taxon>Euteleostomi</taxon>
        <taxon>Actinopterygii</taxon>
        <taxon>Neopterygii</taxon>
        <taxon>Teleostei</taxon>
        <taxon>Ostariophysi</taxon>
        <taxon>Cypriniformes</taxon>
        <taxon>Xenocyprididae</taxon>
        <taxon>Xenocypridinae</taxon>
        <taxon>Xenocypridinae incertae sedis</taxon>
        <taxon>Anabarilius</taxon>
    </lineage>
</organism>
<evidence type="ECO:0000313" key="2">
    <source>
        <dbReference type="Proteomes" id="UP000281406"/>
    </source>
</evidence>
<evidence type="ECO:0000313" key="1">
    <source>
        <dbReference type="EMBL" id="ROL55057.1"/>
    </source>
</evidence>
<sequence length="99" mass="11249">MTTLDTCEVPVLDLDLCCGSKTFSATLWRDEALVPLGIEDEVIFTHLRAPSAQMKFNSTSYTTIKHLRKLTEDVRELQYQSTVNKNLLMQLTRGSQEVL</sequence>
<proteinExistence type="predicted"/>
<accession>A0A3N0Z9E2</accession>
<gene>
    <name evidence="1" type="ORF">DPX16_0649</name>
</gene>
<comment type="caution">
    <text evidence="1">The sequence shown here is derived from an EMBL/GenBank/DDBJ whole genome shotgun (WGS) entry which is preliminary data.</text>
</comment>
<name>A0A3N0Z9E2_ANAGA</name>
<dbReference type="AlphaFoldDB" id="A0A3N0Z9E2"/>
<reference evidence="1 2" key="1">
    <citation type="submission" date="2018-10" db="EMBL/GenBank/DDBJ databases">
        <title>Genome assembly for a Yunnan-Guizhou Plateau 3E fish, Anabarilius grahami (Regan), and its evolutionary and genetic applications.</title>
        <authorList>
            <person name="Jiang W."/>
        </authorList>
    </citation>
    <scope>NUCLEOTIDE SEQUENCE [LARGE SCALE GENOMIC DNA]</scope>
    <source>
        <strain evidence="1">AG-KIZ</strain>
        <tissue evidence="1">Muscle</tissue>
    </source>
</reference>
<dbReference type="EMBL" id="RJVU01002891">
    <property type="protein sequence ID" value="ROL55057.1"/>
    <property type="molecule type" value="Genomic_DNA"/>
</dbReference>
<keyword evidence="2" id="KW-1185">Reference proteome</keyword>
<protein>
    <submittedName>
        <fullName evidence="1">Uncharacterized protein</fullName>
    </submittedName>
</protein>
<dbReference type="Proteomes" id="UP000281406">
    <property type="component" value="Unassembled WGS sequence"/>
</dbReference>